<dbReference type="InterPro" id="IPR000600">
    <property type="entry name" value="ROK"/>
</dbReference>
<evidence type="ECO:0000313" key="2">
    <source>
        <dbReference type="Proteomes" id="UP001596303"/>
    </source>
</evidence>
<sequence length="307" mass="32492">MCLFAIGIDLGGTKTSVIVLGEDDTPVWSRRVATPQEGYDAILETVVALVEEARTHCLDKVPDSIGIGIPGELSSDLKTVKNANSTVLIGKPLGADLSQRLGCDVRIANDATCFAASEALDGAGKDGEIVFGVIIGTGVGGGIAIRGIPHTGINRLAGEWGHNPFPLLGAEPKQRPCYCGQTDCIETWLSGPALTQDYADLKGHKVPAIELVARAKKGNPIAEEVIDTYVTNLAKGLSTIVNTLDPDVIVLGGGVSNIEHIYSVLPERIASYVFNATDRPVELKTRIVRNKWGDDSGVRGAAWLTRT</sequence>
<keyword evidence="2" id="KW-1185">Reference proteome</keyword>
<dbReference type="InterPro" id="IPR049874">
    <property type="entry name" value="ROK_cs"/>
</dbReference>
<dbReference type="Proteomes" id="UP001596303">
    <property type="component" value="Unassembled WGS sequence"/>
</dbReference>
<accession>A0ABW1S6C5</accession>
<proteinExistence type="predicted"/>
<dbReference type="PROSITE" id="PS01125">
    <property type="entry name" value="ROK"/>
    <property type="match status" value="1"/>
</dbReference>
<evidence type="ECO:0000313" key="1">
    <source>
        <dbReference type="EMBL" id="MFC6196952.1"/>
    </source>
</evidence>
<dbReference type="PANTHER" id="PTHR18964">
    <property type="entry name" value="ROK (REPRESSOR, ORF, KINASE) FAMILY"/>
    <property type="match status" value="1"/>
</dbReference>
<dbReference type="Gene3D" id="3.30.420.40">
    <property type="match status" value="2"/>
</dbReference>
<protein>
    <submittedName>
        <fullName evidence="1">ROK family protein</fullName>
    </submittedName>
</protein>
<comment type="caution">
    <text evidence="1">The sequence shown here is derived from an EMBL/GenBank/DDBJ whole genome shotgun (WGS) entry which is preliminary data.</text>
</comment>
<name>A0ABW1S6C5_9PROT</name>
<dbReference type="SUPFAM" id="SSF53067">
    <property type="entry name" value="Actin-like ATPase domain"/>
    <property type="match status" value="1"/>
</dbReference>
<dbReference type="Pfam" id="PF00480">
    <property type="entry name" value="ROK"/>
    <property type="match status" value="1"/>
</dbReference>
<dbReference type="PANTHER" id="PTHR18964:SF174">
    <property type="entry name" value="D-ALLOSE KINASE-RELATED"/>
    <property type="match status" value="1"/>
</dbReference>
<dbReference type="EMBL" id="JBHSSW010000003">
    <property type="protein sequence ID" value="MFC6196952.1"/>
    <property type="molecule type" value="Genomic_DNA"/>
</dbReference>
<gene>
    <name evidence="1" type="ORF">ACFQDM_02630</name>
</gene>
<dbReference type="RefSeq" id="WP_377375074.1">
    <property type="nucleotide sequence ID" value="NZ_JBHSSW010000003.1"/>
</dbReference>
<organism evidence="1 2">
    <name type="scientific">Ponticaulis profundi</name>
    <dbReference type="NCBI Taxonomy" id="2665222"/>
    <lineage>
        <taxon>Bacteria</taxon>
        <taxon>Pseudomonadati</taxon>
        <taxon>Pseudomonadota</taxon>
        <taxon>Alphaproteobacteria</taxon>
        <taxon>Hyphomonadales</taxon>
        <taxon>Hyphomonadaceae</taxon>
        <taxon>Ponticaulis</taxon>
    </lineage>
</organism>
<reference evidence="2" key="1">
    <citation type="journal article" date="2019" name="Int. J. Syst. Evol. Microbiol.">
        <title>The Global Catalogue of Microorganisms (GCM) 10K type strain sequencing project: providing services to taxonomists for standard genome sequencing and annotation.</title>
        <authorList>
            <consortium name="The Broad Institute Genomics Platform"/>
            <consortium name="The Broad Institute Genome Sequencing Center for Infectious Disease"/>
            <person name="Wu L."/>
            <person name="Ma J."/>
        </authorList>
    </citation>
    <scope>NUCLEOTIDE SEQUENCE [LARGE SCALE GENOMIC DNA]</scope>
    <source>
        <strain evidence="2">CGMCC-1.15741</strain>
    </source>
</reference>
<dbReference type="InterPro" id="IPR043129">
    <property type="entry name" value="ATPase_NBD"/>
</dbReference>